<name>A0A3D8INK9_9HELI</name>
<evidence type="ECO:0000313" key="7">
    <source>
        <dbReference type="EMBL" id="RDU66204.1"/>
    </source>
</evidence>
<proteinExistence type="inferred from homology"/>
<gene>
    <name evidence="7" type="ORF">CQA53_04115</name>
</gene>
<keyword evidence="1" id="KW-0677">Repeat</keyword>
<sequence>MLQAINVSMRYASKTLFEDINIKLDKGKRYGLIGANGAGKSTFLKILSREIEPSSGDIILDSGLKLGVLSQNQYAYENLSLKDAVLIGNKRLYDVIKEKEDLYANADLNDEKVNERLSELEMIYVEEDPMYECEVVIEKILQDLGFPSHIHNDLMKTLTGGDKFKILLAQALFPKPDALLLDEPTNNLDLHSISWLEENLKRHEGTLVVISHDRHFLNAVCTHILDLDFKTLREFSGNYDEWYIASTLIAKQQEMERNKKLKEKAELEDFIRRFGANASKAKQATSRQKQLEKLNLESLKVSSRRDPSITFKTRRNIGNEVLNIENISHAYGERKIFNNLNLTILPNEKIALIGVNGVGKSTLCKILAEVMQPNSGVVKWGATIEMGYFPQDTSEIIKGNESLYEWLRAFDKSLDSNEIRTSLGRMLFSGEEQEKSVGSLSGGEKHRIMLSKLMLAKSNFLLLDEPTNHLDLEAIIALGEALYSYQGGVICVSHDRELIGAFANRIIEIQEDKEGARIIDFHGSYEEYLLTYKNEQHP</sequence>
<dbReference type="InterPro" id="IPR003593">
    <property type="entry name" value="AAA+_ATPase"/>
</dbReference>
<dbReference type="Proteomes" id="UP000256379">
    <property type="component" value="Unassembled WGS sequence"/>
</dbReference>
<evidence type="ECO:0000256" key="3">
    <source>
        <dbReference type="ARBA" id="ARBA00022840"/>
    </source>
</evidence>
<evidence type="ECO:0000256" key="4">
    <source>
        <dbReference type="ARBA" id="ARBA00061551"/>
    </source>
</evidence>
<dbReference type="InterPro" id="IPR027417">
    <property type="entry name" value="P-loop_NTPase"/>
</dbReference>
<dbReference type="GO" id="GO:0005524">
    <property type="term" value="F:ATP binding"/>
    <property type="evidence" value="ECO:0007669"/>
    <property type="project" value="UniProtKB-KW"/>
</dbReference>
<evidence type="ECO:0000259" key="6">
    <source>
        <dbReference type="PROSITE" id="PS50893"/>
    </source>
</evidence>
<dbReference type="InterPro" id="IPR032781">
    <property type="entry name" value="ABC_tran_Xtn"/>
</dbReference>
<dbReference type="AlphaFoldDB" id="A0A3D8INK9"/>
<dbReference type="Gene3D" id="3.40.50.300">
    <property type="entry name" value="P-loop containing nucleotide triphosphate hydrolases"/>
    <property type="match status" value="2"/>
</dbReference>
<protein>
    <recommendedName>
        <fullName evidence="5">Probable ATP-binding protein YbiT</fullName>
    </recommendedName>
</protein>
<keyword evidence="2" id="KW-0547">Nucleotide-binding</keyword>
<accession>A0A3D8INK9</accession>
<keyword evidence="8" id="KW-1185">Reference proteome</keyword>
<dbReference type="GO" id="GO:0016887">
    <property type="term" value="F:ATP hydrolysis activity"/>
    <property type="evidence" value="ECO:0007669"/>
    <property type="project" value="InterPro"/>
</dbReference>
<dbReference type="SMART" id="SM00382">
    <property type="entry name" value="AAA"/>
    <property type="match status" value="2"/>
</dbReference>
<comment type="similarity">
    <text evidence="4">Belongs to the ABC transporter superfamily. ABCF family. YbiT subfamily.</text>
</comment>
<dbReference type="SUPFAM" id="SSF52540">
    <property type="entry name" value="P-loop containing nucleoside triphosphate hydrolases"/>
    <property type="match status" value="2"/>
</dbReference>
<dbReference type="RefSeq" id="WP_115542764.1">
    <property type="nucleotide sequence ID" value="NZ_NXLQ01000006.1"/>
</dbReference>
<reference evidence="7 8" key="1">
    <citation type="submission" date="2018-04" db="EMBL/GenBank/DDBJ databases">
        <title>Novel Campyloabacter and Helicobacter Species and Strains.</title>
        <authorList>
            <person name="Mannion A.J."/>
            <person name="Shen Z."/>
            <person name="Fox J.G."/>
        </authorList>
    </citation>
    <scope>NUCLEOTIDE SEQUENCE [LARGE SCALE GENOMIC DNA]</scope>
    <source>
        <strain evidence="7 8">MIT 17-337</strain>
    </source>
</reference>
<dbReference type="PANTHER" id="PTHR42855">
    <property type="entry name" value="ABC TRANSPORTER ATP-BINDING SUBUNIT"/>
    <property type="match status" value="1"/>
</dbReference>
<keyword evidence="3 7" id="KW-0067">ATP-binding</keyword>
<dbReference type="InterPro" id="IPR051309">
    <property type="entry name" value="ABCF_ATPase"/>
</dbReference>
<evidence type="ECO:0000256" key="5">
    <source>
        <dbReference type="ARBA" id="ARBA00074044"/>
    </source>
</evidence>
<evidence type="ECO:0000256" key="2">
    <source>
        <dbReference type="ARBA" id="ARBA00022741"/>
    </source>
</evidence>
<dbReference type="OrthoDB" id="9762369at2"/>
<comment type="caution">
    <text evidence="7">The sequence shown here is derived from an EMBL/GenBank/DDBJ whole genome shotgun (WGS) entry which is preliminary data.</text>
</comment>
<organism evidence="7 8">
    <name type="scientific">Helicobacter didelphidarum</name>
    <dbReference type="NCBI Taxonomy" id="2040648"/>
    <lineage>
        <taxon>Bacteria</taxon>
        <taxon>Pseudomonadati</taxon>
        <taxon>Campylobacterota</taxon>
        <taxon>Epsilonproteobacteria</taxon>
        <taxon>Campylobacterales</taxon>
        <taxon>Helicobacteraceae</taxon>
        <taxon>Helicobacter</taxon>
    </lineage>
</organism>
<evidence type="ECO:0000313" key="8">
    <source>
        <dbReference type="Proteomes" id="UP000256379"/>
    </source>
</evidence>
<dbReference type="FunFam" id="3.40.50.300:FF:000070">
    <property type="entry name" value="Putative ABC transporter ATP-binding component"/>
    <property type="match status" value="1"/>
</dbReference>
<dbReference type="EMBL" id="NXLQ01000006">
    <property type="protein sequence ID" value="RDU66204.1"/>
    <property type="molecule type" value="Genomic_DNA"/>
</dbReference>
<dbReference type="Pfam" id="PF00005">
    <property type="entry name" value="ABC_tran"/>
    <property type="match status" value="2"/>
</dbReference>
<dbReference type="InterPro" id="IPR003439">
    <property type="entry name" value="ABC_transporter-like_ATP-bd"/>
</dbReference>
<feature type="domain" description="ABC transporter" evidence="6">
    <location>
        <begin position="2"/>
        <end position="254"/>
    </location>
</feature>
<evidence type="ECO:0000256" key="1">
    <source>
        <dbReference type="ARBA" id="ARBA00022737"/>
    </source>
</evidence>
<dbReference type="PROSITE" id="PS50893">
    <property type="entry name" value="ABC_TRANSPORTER_2"/>
    <property type="match status" value="2"/>
</dbReference>
<dbReference type="FunFam" id="3.40.50.300:FF:000011">
    <property type="entry name" value="Putative ABC transporter ATP-binding component"/>
    <property type="match status" value="1"/>
</dbReference>
<dbReference type="PANTHER" id="PTHR42855:SF2">
    <property type="entry name" value="DRUG RESISTANCE ABC TRANSPORTER,ATP-BINDING PROTEIN"/>
    <property type="match status" value="1"/>
</dbReference>
<feature type="domain" description="ABC transporter" evidence="6">
    <location>
        <begin position="322"/>
        <end position="531"/>
    </location>
</feature>
<dbReference type="Pfam" id="PF12848">
    <property type="entry name" value="ABC_tran_Xtn"/>
    <property type="match status" value="1"/>
</dbReference>
<dbReference type="CDD" id="cd03221">
    <property type="entry name" value="ABCF_EF-3"/>
    <property type="match status" value="2"/>
</dbReference>